<dbReference type="Pfam" id="PF17320">
    <property type="entry name" value="DUF5363"/>
    <property type="match status" value="1"/>
</dbReference>
<dbReference type="RefSeq" id="WP_065235291.1">
    <property type="nucleotide sequence ID" value="NZ_JTJS01000132.1"/>
</dbReference>
<name>A0A1A7PTA8_9PAST</name>
<dbReference type="PATRIC" id="fig|505345.8.peg.2014"/>
<comment type="caution">
    <text evidence="1">The sequence shown here is derived from an EMBL/GenBank/DDBJ whole genome shotgun (WGS) entry which is preliminary data.</text>
</comment>
<dbReference type="Proteomes" id="UP000243168">
    <property type="component" value="Unassembled WGS sequence"/>
</dbReference>
<evidence type="ECO:0000313" key="1">
    <source>
        <dbReference type="EMBL" id="OBX04952.1"/>
    </source>
</evidence>
<gene>
    <name evidence="1" type="ORF">QV07_09905</name>
</gene>
<dbReference type="AlphaFoldDB" id="A0A1A7PTA8"/>
<dbReference type="InterPro" id="IPR035292">
    <property type="entry name" value="DUF5363"/>
</dbReference>
<evidence type="ECO:0000313" key="2">
    <source>
        <dbReference type="Proteomes" id="UP000243168"/>
    </source>
</evidence>
<sequence>MSQVKENKPGLFRKLLKKYDDFCQELGVDQGACRSCVPIYKQDPEPEKKATDKEKTLNHVC</sequence>
<accession>A0A1A7PTA8</accession>
<protein>
    <submittedName>
        <fullName evidence="1">Uncharacterized protein</fullName>
    </submittedName>
</protein>
<dbReference type="EMBL" id="JTJS01000132">
    <property type="protein sequence ID" value="OBX04952.1"/>
    <property type="molecule type" value="Genomic_DNA"/>
</dbReference>
<proteinExistence type="predicted"/>
<reference evidence="1 2" key="1">
    <citation type="submission" date="2014-11" db="EMBL/GenBank/DDBJ databases">
        <title>Pan-genome of Gallibacterium spp.</title>
        <authorList>
            <person name="Kudirkiene E."/>
            <person name="Bojesen A.M."/>
        </authorList>
    </citation>
    <scope>NUCLEOTIDE SEQUENCE [LARGE SCALE GENOMIC DNA]</scope>
    <source>
        <strain evidence="1 2">F298</strain>
    </source>
</reference>
<organism evidence="1 2">
    <name type="scientific">Gallibacterium genomosp. 3</name>
    <dbReference type="NCBI Taxonomy" id="505345"/>
    <lineage>
        <taxon>Bacteria</taxon>
        <taxon>Pseudomonadati</taxon>
        <taxon>Pseudomonadota</taxon>
        <taxon>Gammaproteobacteria</taxon>
        <taxon>Pasteurellales</taxon>
        <taxon>Pasteurellaceae</taxon>
        <taxon>Gallibacterium</taxon>
    </lineage>
</organism>